<evidence type="ECO:0000313" key="1">
    <source>
        <dbReference type="EMBL" id="KAI4865285.1"/>
    </source>
</evidence>
<sequence>MAAFAKLPATAKTQPTPFTASTPESELNEFKELLKLSKVGKETYESTQKDRKYGITSDWLAEAKAQWEKFDWRKVEDEINSFPNYTAKVKESGDTFDIHFAALFSERTDATPIIMLHGWPGSFLEFLPILKLLKGKYTPQTLPYHIIVPSLPGYAYSSPPPLHRDFRLENCAEIVDNLMVGLGFGDGYVVQGGDVGSMVGRVLGALQPRARAVHLNFCVVPDPGDDVPAADVDEAERAGLLRGQAFLRLATSYAFQHATKPSTVGLALSASPLSLLAWIGEKFLDWTDEDPPLDTILASVTLYWFTGCYPTSLWPYRRLFGPGAGAGIHENPAWRIDGKPLGYSWFPKELAPTPRAWVATTGNLVFSRQHRSGGHFAAMERPEVLLQDVEDFVAQVWPRPEA</sequence>
<keyword evidence="2" id="KW-1185">Reference proteome</keyword>
<reference evidence="1 2" key="1">
    <citation type="journal article" date="2022" name="New Phytol.">
        <title>Ecological generalism drives hyperdiversity of secondary metabolite gene clusters in xylarialean endophytes.</title>
        <authorList>
            <person name="Franco M.E.E."/>
            <person name="Wisecaver J.H."/>
            <person name="Arnold A.E."/>
            <person name="Ju Y.M."/>
            <person name="Slot J.C."/>
            <person name="Ahrendt S."/>
            <person name="Moore L.P."/>
            <person name="Eastman K.E."/>
            <person name="Scott K."/>
            <person name="Konkel Z."/>
            <person name="Mondo S.J."/>
            <person name="Kuo A."/>
            <person name="Hayes R.D."/>
            <person name="Haridas S."/>
            <person name="Andreopoulos B."/>
            <person name="Riley R."/>
            <person name="LaButti K."/>
            <person name="Pangilinan J."/>
            <person name="Lipzen A."/>
            <person name="Amirebrahimi M."/>
            <person name="Yan J."/>
            <person name="Adam C."/>
            <person name="Keymanesh K."/>
            <person name="Ng V."/>
            <person name="Louie K."/>
            <person name="Northen T."/>
            <person name="Drula E."/>
            <person name="Henrissat B."/>
            <person name="Hsieh H.M."/>
            <person name="Youens-Clark K."/>
            <person name="Lutzoni F."/>
            <person name="Miadlikowska J."/>
            <person name="Eastwood D.C."/>
            <person name="Hamelin R.C."/>
            <person name="Grigoriev I.V."/>
            <person name="U'Ren J.M."/>
        </authorList>
    </citation>
    <scope>NUCLEOTIDE SEQUENCE [LARGE SCALE GENOMIC DNA]</scope>
    <source>
        <strain evidence="1 2">CBS 119005</strain>
    </source>
</reference>
<protein>
    <submittedName>
        <fullName evidence="1">Alpha/Beta hydrolase protein</fullName>
    </submittedName>
</protein>
<gene>
    <name evidence="1" type="ORF">F4820DRAFT_469935</name>
</gene>
<evidence type="ECO:0000313" key="2">
    <source>
        <dbReference type="Proteomes" id="UP001497700"/>
    </source>
</evidence>
<proteinExistence type="predicted"/>
<name>A0ACB9Z0S3_9PEZI</name>
<dbReference type="EMBL" id="MU393474">
    <property type="protein sequence ID" value="KAI4865285.1"/>
    <property type="molecule type" value="Genomic_DNA"/>
</dbReference>
<organism evidence="1 2">
    <name type="scientific">Hypoxylon rubiginosum</name>
    <dbReference type="NCBI Taxonomy" id="110542"/>
    <lineage>
        <taxon>Eukaryota</taxon>
        <taxon>Fungi</taxon>
        <taxon>Dikarya</taxon>
        <taxon>Ascomycota</taxon>
        <taxon>Pezizomycotina</taxon>
        <taxon>Sordariomycetes</taxon>
        <taxon>Xylariomycetidae</taxon>
        <taxon>Xylariales</taxon>
        <taxon>Hypoxylaceae</taxon>
        <taxon>Hypoxylon</taxon>
    </lineage>
</organism>
<accession>A0ACB9Z0S3</accession>
<keyword evidence="1" id="KW-0378">Hydrolase</keyword>
<comment type="caution">
    <text evidence="1">The sequence shown here is derived from an EMBL/GenBank/DDBJ whole genome shotgun (WGS) entry which is preliminary data.</text>
</comment>
<dbReference type="Proteomes" id="UP001497700">
    <property type="component" value="Unassembled WGS sequence"/>
</dbReference>